<evidence type="ECO:0000259" key="1">
    <source>
        <dbReference type="Pfam" id="PF13264"/>
    </source>
</evidence>
<reference evidence="2 3" key="1">
    <citation type="submission" date="2019-12" db="EMBL/GenBank/DDBJ databases">
        <title>Snethiella sp. nov. sp. isolated from sea sand.</title>
        <authorList>
            <person name="Kim J."/>
            <person name="Jeong S.E."/>
            <person name="Jung H.S."/>
            <person name="Jeon C.O."/>
        </authorList>
    </citation>
    <scope>NUCLEOTIDE SEQUENCE [LARGE SCALE GENOMIC DNA]</scope>
    <source>
        <strain evidence="2 3">DP05</strain>
    </source>
</reference>
<dbReference type="Pfam" id="PF13264">
    <property type="entry name" value="DUF4055"/>
    <property type="match status" value="1"/>
</dbReference>
<evidence type="ECO:0000313" key="2">
    <source>
        <dbReference type="EMBL" id="MZR30906.1"/>
    </source>
</evidence>
<sequence>MNDPSTSSQLYDAMAARWALPKALMGGTLAMRAAGTRYLPRHPAENSAIYTERASRTVLRNHFRRTVSRLVGRIFAEPLILSDDMPEEMVSILRNIDLVGRGLNVFARDWFEDALVFGLSHVLVDFPAAVDGQSLAEEREQGARPYAVHVRADQLIAAQWDVRGGDKVLTQIRIREKALRYHGYEEREEEQIRVIEPDHWRLYRMDKKGVWQESDAGENTLGRIPLVTLYTARTGFLQAEPPLEDLAFLNLEHYQIRSDQRNALNVASFPILAASGYNPEIDGPIEVGPNKVLTTSESEGKYYYVESSGAALEAGAKELEALEKAMLLFGLQFETPKERETATGRALDAADALSPLSAMAMNLEDSLNTLLSLFASWMEMPLTGSIAVAAKSGAAQASERDLDFLLEARRLGDVSGEELIREAKARGLLGDSLQANAAAD</sequence>
<dbReference type="RefSeq" id="WP_161315447.1">
    <property type="nucleotide sequence ID" value="NZ_WTUW01000002.1"/>
</dbReference>
<proteinExistence type="predicted"/>
<feature type="domain" description="DUF4055" evidence="1">
    <location>
        <begin position="242"/>
        <end position="378"/>
    </location>
</feature>
<keyword evidence="3" id="KW-1185">Reference proteome</keyword>
<dbReference type="Proteomes" id="UP000476030">
    <property type="component" value="Unassembled WGS sequence"/>
</dbReference>
<gene>
    <name evidence="2" type="ORF">GQE98_09700</name>
</gene>
<comment type="caution">
    <text evidence="2">The sequence shown here is derived from an EMBL/GenBank/DDBJ whole genome shotgun (WGS) entry which is preliminary data.</text>
</comment>
<protein>
    <submittedName>
        <fullName evidence="2">DUF4055 domain-containing protein</fullName>
    </submittedName>
</protein>
<accession>A0A6L8W715</accession>
<organism evidence="2 3">
    <name type="scientific">Sneathiella litorea</name>
    <dbReference type="NCBI Taxonomy" id="2606216"/>
    <lineage>
        <taxon>Bacteria</taxon>
        <taxon>Pseudomonadati</taxon>
        <taxon>Pseudomonadota</taxon>
        <taxon>Alphaproteobacteria</taxon>
        <taxon>Sneathiellales</taxon>
        <taxon>Sneathiellaceae</taxon>
        <taxon>Sneathiella</taxon>
    </lineage>
</organism>
<dbReference type="InterPro" id="IPR025129">
    <property type="entry name" value="DUF4055"/>
</dbReference>
<dbReference type="EMBL" id="WTUW01000002">
    <property type="protein sequence ID" value="MZR30906.1"/>
    <property type="molecule type" value="Genomic_DNA"/>
</dbReference>
<evidence type="ECO:0000313" key="3">
    <source>
        <dbReference type="Proteomes" id="UP000476030"/>
    </source>
</evidence>
<dbReference type="AlphaFoldDB" id="A0A6L8W715"/>
<name>A0A6L8W715_9PROT</name>